<protein>
    <submittedName>
        <fullName evidence="1">Uncharacterized protein</fullName>
    </submittedName>
</protein>
<evidence type="ECO:0000313" key="2">
    <source>
        <dbReference type="Proteomes" id="UP000824881"/>
    </source>
</evidence>
<sequence length="1519" mass="162719">MTTLQPSAHNPFRSNQQTPANTGSQAPSSPPPPPFTDSPSTAPSASAVSGTAPQSNGHTSDPPAESSQSNARQQNPDADDFGLDTELPPAYTPAADTYHGEATIEYGPVRPFQRPPPAPRIQPHIVPQPTGQSVASSTSWTQTPSVTSTPSRRARGPISLLSDLAGELERQLTLTAREISRPTTYRQTGYSSTPPLQPSHTGRSWNAYPGQQQSFQRPSYAPVTPNHTGYRPPPPPRHPSEQLHARSVSSPATSPTLHPLPSPEAVTSDFARDFYAAGSDVSVVTEPTGDININASHSTPNLQSPPGAYLPPPGPPPGRSGLYPPPSGPPPGSPSQYAPPSGPPPPLPQRPRTTSPTPGSSSGSGSRPNDGRPTQVPTPGHPLMRDGKVLVYPNGYVCDKCNNTGFKHSDPLNPCKKCWQKFAKPFSGPLTWASWGADEGTSDSTLRRSATSAVPRLKKNTTHSTTLQRPLPNFTSPRARSSYPEPQGPSMSSGGPYINAPQNIVPAQVYSTFPSSSHHQGNTLAVLPGDPRIGGQLCWNCSGRGLKSVLGGLLGEEECFAGQYTNRHTNLFHSSHLPPPSALQLPPPSSYTLPPLSNLSPPAARFPPQQQPPPPRTSHLPTYSSSGTVLPPLPSPAGSLNSWPNVHRTSSSRDDMHPSQFHSQLNRQEQRLDSAVKRESSQAQQHTMPPPDHKDPESSAGAGEDGMPTTSDFVKKLYKMLEDQSFQHVVSWGPQGDCFVVKDMNEFTKSILPRMFKHSNFASFVRQLNKYDFHKVKNTDDNQFGEHVGYFPVNTKCQPLTESDIQSWMFRHPDFHANRRDALENIKRKVPTQRKQTNPSTNRPLSSTSPGPYPGASSATQHQVESLQGQVERLTQSQDEMASRIRNLERNYQDVLVEMVTFQRNMAQQDSLMQNLIQYFLQIENGKSKNAARIGASNDPTGTVSDQNPFLPTQEAQRMMGAYPESDVARATLVQMSQISKRAEVAGLSFGADGGLMASNNNGNGSTRGRGMDRPSSRIWAAAANAGLTRFDGPGEGSSSSGKPPPIMTRQEALAQIGELQAQRSRPGGSAGGGDQRAFGSFNMGASTSTSNMFNTSSPEEDSMDEEVVMPSQSTTDLRAAEESPPSRSSTASASRSTGIPIVGAWGSGQTPDGNETSPGSHQGLQVYTVGHLMPKSNVEDTNGNWSFDANSLSMLSGFPGLIPQGPGQAGTQGQDGDNPGGFGSERAYTDSAGTSPGSSSSQTASSPGSSKKQKLTVRRSTFVPGWAVPPRVLLVDDDAVSRKLSSKFLQVFGCTIDVAMDGVAAVNKMNLEKYDLVLMDIVMPKLDGVSATSLIRKFDHMTPIISMTSNSKPNDIMTYYSSGMNDILPKPFTKEGLLDMLEKHLMHLKVIQQMARIPRSLGIPPLSDTGFEQALTSQAAVMSAPSNDGSATDNTINNVGFSGIGEDDGRLNPLAGMGLTDEQYNAILQNLVNGESFSGAIGLNLGMSMGESSGGEKRSLDDPSDSRAGKRSRFEVVE</sequence>
<evidence type="ECO:0000313" key="1">
    <source>
        <dbReference type="EMBL" id="KAG9226454.1"/>
    </source>
</evidence>
<organism evidence="1 2">
    <name type="scientific">Pleurotus cornucopiae</name>
    <name type="common">Cornucopia mushroom</name>
    <dbReference type="NCBI Taxonomy" id="5321"/>
    <lineage>
        <taxon>Eukaryota</taxon>
        <taxon>Fungi</taxon>
        <taxon>Dikarya</taxon>
        <taxon>Basidiomycota</taxon>
        <taxon>Agaricomycotina</taxon>
        <taxon>Agaricomycetes</taxon>
        <taxon>Agaricomycetidae</taxon>
        <taxon>Agaricales</taxon>
        <taxon>Pleurotineae</taxon>
        <taxon>Pleurotaceae</taxon>
        <taxon>Pleurotus</taxon>
    </lineage>
</organism>
<dbReference type="Proteomes" id="UP000824881">
    <property type="component" value="Unassembled WGS sequence"/>
</dbReference>
<comment type="caution">
    <text evidence="1">The sequence shown here is derived from an EMBL/GenBank/DDBJ whole genome shotgun (WGS) entry which is preliminary data.</text>
</comment>
<keyword evidence="2" id="KW-1185">Reference proteome</keyword>
<dbReference type="EMBL" id="WQMT02000002">
    <property type="protein sequence ID" value="KAG9226454.1"/>
    <property type="molecule type" value="Genomic_DNA"/>
</dbReference>
<proteinExistence type="predicted"/>
<gene>
    <name evidence="1" type="ORF">CCMSSC00406_0003333</name>
</gene>
<accession>A0ACB7J795</accession>
<reference evidence="1 2" key="1">
    <citation type="journal article" date="2021" name="Appl. Environ. Microbiol.">
        <title>Genetic linkage and physical mapping for an oyster mushroom Pleurotus cornucopiae and QTL analysis for the trait cap color.</title>
        <authorList>
            <person name="Zhang Y."/>
            <person name="Gao W."/>
            <person name="Sonnenberg A."/>
            <person name="Chen Q."/>
            <person name="Zhang J."/>
            <person name="Huang C."/>
        </authorList>
    </citation>
    <scope>NUCLEOTIDE SEQUENCE [LARGE SCALE GENOMIC DNA]</scope>
    <source>
        <strain evidence="1">CCMSSC00406</strain>
    </source>
</reference>
<name>A0ACB7J795_PLECO</name>